<dbReference type="Gene3D" id="3.30.70.1880">
    <property type="entry name" value="Protein of unknown function DUF881"/>
    <property type="match status" value="1"/>
</dbReference>
<evidence type="ECO:0000313" key="4">
    <source>
        <dbReference type="Proteomes" id="UP000000269"/>
    </source>
</evidence>
<dbReference type="PANTHER" id="PTHR37313:SF2">
    <property type="entry name" value="UPF0749 PROTEIN YLXX"/>
    <property type="match status" value="1"/>
</dbReference>
<evidence type="ECO:0000313" key="3">
    <source>
        <dbReference type="EMBL" id="ABW19657.1"/>
    </source>
</evidence>
<gene>
    <name evidence="3" type="ordered locus">Clos_2121</name>
</gene>
<comment type="similarity">
    <text evidence="1">Belongs to the UPF0749 family.</text>
</comment>
<keyword evidence="4" id="KW-1185">Reference proteome</keyword>
<dbReference type="InterPro" id="IPR010273">
    <property type="entry name" value="DUF881"/>
</dbReference>
<dbReference type="EMBL" id="CP000853">
    <property type="protein sequence ID" value="ABW19657.1"/>
    <property type="molecule type" value="Genomic_DNA"/>
</dbReference>
<evidence type="ECO:0000256" key="2">
    <source>
        <dbReference type="SAM" id="Coils"/>
    </source>
</evidence>
<evidence type="ECO:0008006" key="5">
    <source>
        <dbReference type="Google" id="ProtNLM"/>
    </source>
</evidence>
<dbReference type="STRING" id="350688.Clos_2121"/>
<reference evidence="4" key="1">
    <citation type="submission" date="2007-10" db="EMBL/GenBank/DDBJ databases">
        <title>Complete genome of Alkaliphilus oremlandii OhILAs.</title>
        <authorList>
            <person name="Copeland A."/>
            <person name="Lucas S."/>
            <person name="Lapidus A."/>
            <person name="Barry K."/>
            <person name="Detter J.C."/>
            <person name="Glavina del Rio T."/>
            <person name="Hammon N."/>
            <person name="Israni S."/>
            <person name="Dalin E."/>
            <person name="Tice H."/>
            <person name="Pitluck S."/>
            <person name="Chain P."/>
            <person name="Malfatti S."/>
            <person name="Shin M."/>
            <person name="Vergez L."/>
            <person name="Schmutz J."/>
            <person name="Larimer F."/>
            <person name="Land M."/>
            <person name="Hauser L."/>
            <person name="Kyrpides N."/>
            <person name="Mikhailova N."/>
            <person name="Stolz J.F."/>
            <person name="Dawson A."/>
            <person name="Fisher E."/>
            <person name="Crable B."/>
            <person name="Perera E."/>
            <person name="Lisak J."/>
            <person name="Ranganathan M."/>
            <person name="Basu P."/>
            <person name="Richardson P."/>
        </authorList>
    </citation>
    <scope>NUCLEOTIDE SEQUENCE [LARGE SCALE GENOMIC DNA]</scope>
    <source>
        <strain evidence="4">OhILAs</strain>
    </source>
</reference>
<dbReference type="HOGENOM" id="CLU_040273_4_1_9"/>
<organism evidence="3 4">
    <name type="scientific">Alkaliphilus oremlandii (strain OhILAs)</name>
    <name type="common">Clostridium oremlandii (strain OhILAs)</name>
    <dbReference type="NCBI Taxonomy" id="350688"/>
    <lineage>
        <taxon>Bacteria</taxon>
        <taxon>Bacillati</taxon>
        <taxon>Bacillota</taxon>
        <taxon>Clostridia</taxon>
        <taxon>Peptostreptococcales</taxon>
        <taxon>Natronincolaceae</taxon>
        <taxon>Alkaliphilus</taxon>
    </lineage>
</organism>
<protein>
    <recommendedName>
        <fullName evidence="5">Division initiation protein</fullName>
    </recommendedName>
</protein>
<keyword evidence="2" id="KW-0175">Coiled coil</keyword>
<proteinExistence type="inferred from homology"/>
<dbReference type="KEGG" id="aoe:Clos_2121"/>
<name>A8MIM5_ALKOO</name>
<dbReference type="eggNOG" id="COG3879">
    <property type="taxonomic scope" value="Bacteria"/>
</dbReference>
<feature type="coiled-coil region" evidence="2">
    <location>
        <begin position="35"/>
        <end position="62"/>
    </location>
</feature>
<dbReference type="Pfam" id="PF05949">
    <property type="entry name" value="DUF881"/>
    <property type="match status" value="1"/>
</dbReference>
<dbReference type="PANTHER" id="PTHR37313">
    <property type="entry name" value="UPF0749 PROTEIN RV1825"/>
    <property type="match status" value="1"/>
</dbReference>
<dbReference type="AlphaFoldDB" id="A8MIM5"/>
<evidence type="ECO:0000256" key="1">
    <source>
        <dbReference type="ARBA" id="ARBA00009108"/>
    </source>
</evidence>
<sequence>MIFIVFGIAIGMQFHFEIVKEFTSPYTNEIETQELTDLKKTTENMKVRIEDLKKQIDTMEKERVVESVPLQKLKGNVDEYKMIAGYTNVSGPGINIVLDSNLEENKNIAEIIEGRKYLVNLVNELKVFGAEVISINGNRLVSRSEIALAGNHINVHGKPIAPPYVIQAIGNVDRFKRYVDHGTIIFELMESNGIKSSIKFSNNIKIPASTKEKPMQFLKAVE</sequence>
<accession>A8MIM5</accession>
<dbReference type="Proteomes" id="UP000000269">
    <property type="component" value="Chromosome"/>
</dbReference>